<dbReference type="RefSeq" id="WP_167225944.1">
    <property type="nucleotide sequence ID" value="NZ_JAAQPH010000011.1"/>
</dbReference>
<keyword evidence="1" id="KW-1003">Cell membrane</keyword>
<feature type="transmembrane region" description="Helical" evidence="2">
    <location>
        <begin position="522"/>
        <end position="541"/>
    </location>
</feature>
<feature type="domain" description="TRAP C4-dicarboxylate transport system permease DctM subunit" evidence="3">
    <location>
        <begin position="116"/>
        <end position="550"/>
    </location>
</feature>
<dbReference type="EMBL" id="JAAQPH010000011">
    <property type="protein sequence ID" value="NIA69876.1"/>
    <property type="molecule type" value="Genomic_DNA"/>
</dbReference>
<feature type="transmembrane region" description="Helical" evidence="2">
    <location>
        <begin position="490"/>
        <end position="510"/>
    </location>
</feature>
<feature type="transmembrane region" description="Helical" evidence="2">
    <location>
        <begin position="169"/>
        <end position="196"/>
    </location>
</feature>
<evidence type="ECO:0000259" key="3">
    <source>
        <dbReference type="Pfam" id="PF06808"/>
    </source>
</evidence>
<reference evidence="4" key="1">
    <citation type="submission" date="2020-03" db="EMBL/GenBank/DDBJ databases">
        <title>Genome of Pelagibius litoralis DSM 21314T.</title>
        <authorList>
            <person name="Wang G."/>
        </authorList>
    </citation>
    <scope>NUCLEOTIDE SEQUENCE</scope>
    <source>
        <strain evidence="4">DSM 21314</strain>
    </source>
</reference>
<feature type="transmembrane region" description="Helical" evidence="2">
    <location>
        <begin position="72"/>
        <end position="93"/>
    </location>
</feature>
<feature type="transmembrane region" description="Helical" evidence="2">
    <location>
        <begin position="299"/>
        <end position="320"/>
    </location>
</feature>
<dbReference type="PANTHER" id="PTHR43849">
    <property type="entry name" value="BLL3936 PROTEIN"/>
    <property type="match status" value="1"/>
</dbReference>
<feature type="transmembrane region" description="Helical" evidence="2">
    <location>
        <begin position="433"/>
        <end position="456"/>
    </location>
</feature>
<dbReference type="GO" id="GO:0005886">
    <property type="term" value="C:plasma membrane"/>
    <property type="evidence" value="ECO:0007669"/>
    <property type="project" value="UniProtKB-SubCell"/>
</dbReference>
<feature type="transmembrane region" description="Helical" evidence="2">
    <location>
        <begin position="463"/>
        <end position="484"/>
    </location>
</feature>
<feature type="transmembrane region" description="Helical" evidence="2">
    <location>
        <begin position="128"/>
        <end position="149"/>
    </location>
</feature>
<evidence type="ECO:0000256" key="2">
    <source>
        <dbReference type="SAM" id="Phobius"/>
    </source>
</evidence>
<evidence type="ECO:0000313" key="4">
    <source>
        <dbReference type="EMBL" id="NIA69876.1"/>
    </source>
</evidence>
<dbReference type="AlphaFoldDB" id="A0A967EYQ3"/>
<dbReference type="Pfam" id="PF06808">
    <property type="entry name" value="DctM"/>
    <property type="match status" value="1"/>
</dbReference>
<comment type="subcellular location">
    <subcellularLocation>
        <location evidence="1">Cell inner membrane</location>
        <topology evidence="1">Multi-pass membrane protein</topology>
    </subcellularLocation>
</comment>
<organism evidence="4 5">
    <name type="scientific">Pelagibius litoralis</name>
    <dbReference type="NCBI Taxonomy" id="374515"/>
    <lineage>
        <taxon>Bacteria</taxon>
        <taxon>Pseudomonadati</taxon>
        <taxon>Pseudomonadota</taxon>
        <taxon>Alphaproteobacteria</taxon>
        <taxon>Rhodospirillales</taxon>
        <taxon>Rhodovibrionaceae</taxon>
        <taxon>Pelagibius</taxon>
    </lineage>
</organism>
<feature type="transmembrane region" description="Helical" evidence="2">
    <location>
        <begin position="42"/>
        <end position="60"/>
    </location>
</feature>
<accession>A0A967EYQ3</accession>
<feature type="transmembrane region" description="Helical" evidence="2">
    <location>
        <begin position="263"/>
        <end position="287"/>
    </location>
</feature>
<proteinExistence type="predicted"/>
<comment type="caution">
    <text evidence="4">The sequence shown here is derived from an EMBL/GenBank/DDBJ whole genome shotgun (WGS) entry which is preliminary data.</text>
</comment>
<dbReference type="InterPro" id="IPR010656">
    <property type="entry name" value="DctM"/>
</dbReference>
<feature type="transmembrane region" description="Helical" evidence="2">
    <location>
        <begin position="362"/>
        <end position="382"/>
    </location>
</feature>
<keyword evidence="1" id="KW-0813">Transport</keyword>
<feature type="transmembrane region" description="Helical" evidence="2">
    <location>
        <begin position="553"/>
        <end position="578"/>
    </location>
</feature>
<dbReference type="InterPro" id="IPR011853">
    <property type="entry name" value="TRAP_DctM-Dct_fused"/>
</dbReference>
<protein>
    <submittedName>
        <fullName evidence="4">TRAP transporter fused permease subunit</fullName>
    </submittedName>
</protein>
<keyword evidence="5" id="KW-1185">Reference proteome</keyword>
<name>A0A967EYQ3_9PROT</name>
<comment type="function">
    <text evidence="1">Part of the tripartite ATP-independent periplasmic (TRAP) transport system.</text>
</comment>
<dbReference type="PANTHER" id="PTHR43849:SF2">
    <property type="entry name" value="BLL3936 PROTEIN"/>
    <property type="match status" value="1"/>
</dbReference>
<keyword evidence="2" id="KW-1133">Transmembrane helix</keyword>
<evidence type="ECO:0000313" key="5">
    <source>
        <dbReference type="Proteomes" id="UP000761264"/>
    </source>
</evidence>
<dbReference type="GO" id="GO:0022857">
    <property type="term" value="F:transmembrane transporter activity"/>
    <property type="evidence" value="ECO:0007669"/>
    <property type="project" value="UniProtKB-UniRule"/>
</dbReference>
<gene>
    <name evidence="4" type="ORF">HBA54_14825</name>
</gene>
<dbReference type="NCBIfam" id="TIGR02123">
    <property type="entry name" value="TRAP_fused"/>
    <property type="match status" value="1"/>
</dbReference>
<feature type="transmembrane region" description="Helical" evidence="2">
    <location>
        <begin position="223"/>
        <end position="243"/>
    </location>
</feature>
<feature type="transmembrane region" description="Helical" evidence="2">
    <location>
        <begin position="403"/>
        <end position="427"/>
    </location>
</feature>
<sequence>MHSLVSDRALGWIIGIVSVLLVSLTLYTAYFGVFPDGLQRSGHLLLVMALVYVGALRASFGPNGQTTMLVTLQRLWIVVALTPGVIATGHHIVNFSAINDRWGEITQIEIVLAVILVIALFDACRRTIGWPIVILASFFIAYGLFGAYLPDGLAHRGYSLKRVTAQLYLGGGGIFGTPLGVSATFVTGVVVLGALLEKTGAGQVLMDFATGLTGRMRGGPAKAAVVGSSLMGMISGTAVANVLTTGPISIPLMRKSGYRKEAAGAIEAVASTGGQLMPPVMGAAAFIMAEFTATSYLTIAKAAFLPAVIFYAVLLAMVHFEAVKRNIPLLRDADSVIDWASIAKRSYLLAPLPVFVSMLLNGYSIMLSSFWAVAASVIVSFFNRSSAQTPRRMVETAITAANAVIPVALACAAAGMIIGIITLTGIGLKFSTLVVLLSGGHLPVALVLTMLTCLILGMGLPTAAAYILVATLVAPALVDLGVGLLAAHLFVLYSAMLSSITPPVALAAYAAASISQGNPLKIAVLACQFGMGAFAVPYFFVYDPALLAINATWVQVVLSFVTAISGGVAASVAMMGFFAYRLSVLERFGFALAAVLFLSSDWRFDALAVLIAAALIVWNLRKGVAHETITTEIGSEPIASTSKGEKK</sequence>
<evidence type="ECO:0000256" key="1">
    <source>
        <dbReference type="RuleBase" id="RU369079"/>
    </source>
</evidence>
<feature type="transmembrane region" description="Helical" evidence="2">
    <location>
        <begin position="105"/>
        <end position="121"/>
    </location>
</feature>
<feature type="transmembrane region" description="Helical" evidence="2">
    <location>
        <begin position="9"/>
        <end position="30"/>
    </location>
</feature>
<keyword evidence="2" id="KW-0472">Membrane</keyword>
<dbReference type="Proteomes" id="UP000761264">
    <property type="component" value="Unassembled WGS sequence"/>
</dbReference>
<keyword evidence="1" id="KW-0997">Cell inner membrane</keyword>
<keyword evidence="2" id="KW-0812">Transmembrane</keyword>